<dbReference type="Gene3D" id="1.10.287.130">
    <property type="match status" value="1"/>
</dbReference>
<dbReference type="SUPFAM" id="SSF55874">
    <property type="entry name" value="ATPase domain of HSP90 chaperone/DNA topoisomerase II/histidine kinase"/>
    <property type="match status" value="1"/>
</dbReference>
<evidence type="ECO:0000256" key="9">
    <source>
        <dbReference type="SAM" id="Phobius"/>
    </source>
</evidence>
<dbReference type="PANTHER" id="PTHR43065">
    <property type="entry name" value="SENSOR HISTIDINE KINASE"/>
    <property type="match status" value="1"/>
</dbReference>
<dbReference type="InterPro" id="IPR036890">
    <property type="entry name" value="HATPase_C_sf"/>
</dbReference>
<feature type="domain" description="Histidine kinase" evidence="10">
    <location>
        <begin position="300"/>
        <end position="495"/>
    </location>
</feature>
<evidence type="ECO:0000256" key="6">
    <source>
        <dbReference type="ARBA" id="ARBA00022777"/>
    </source>
</evidence>
<keyword evidence="9" id="KW-0472">Membrane</keyword>
<protein>
    <recommendedName>
        <fullName evidence="2">histidine kinase</fullName>
        <ecNumber evidence="2">2.7.13.3</ecNumber>
    </recommendedName>
</protein>
<keyword evidence="7" id="KW-0067">ATP-binding</keyword>
<evidence type="ECO:0000256" key="8">
    <source>
        <dbReference type="ARBA" id="ARBA00023012"/>
    </source>
</evidence>
<evidence type="ECO:0000313" key="12">
    <source>
        <dbReference type="Proteomes" id="UP000242881"/>
    </source>
</evidence>
<evidence type="ECO:0000256" key="7">
    <source>
        <dbReference type="ARBA" id="ARBA00022840"/>
    </source>
</evidence>
<keyword evidence="3" id="KW-0597">Phosphoprotein</keyword>
<feature type="transmembrane region" description="Helical" evidence="9">
    <location>
        <begin position="114"/>
        <end position="136"/>
    </location>
</feature>
<evidence type="ECO:0000256" key="4">
    <source>
        <dbReference type="ARBA" id="ARBA00022679"/>
    </source>
</evidence>
<evidence type="ECO:0000256" key="3">
    <source>
        <dbReference type="ARBA" id="ARBA00022553"/>
    </source>
</evidence>
<dbReference type="AlphaFoldDB" id="A0A2J6WPI3"/>
<dbReference type="InterPro" id="IPR005467">
    <property type="entry name" value="His_kinase_dom"/>
</dbReference>
<dbReference type="InterPro" id="IPR003661">
    <property type="entry name" value="HisK_dim/P_dom"/>
</dbReference>
<accession>A0A2J6WPI3</accession>
<keyword evidence="4" id="KW-0808">Transferase</keyword>
<comment type="caution">
    <text evidence="11">The sequence shown here is derived from an EMBL/GenBank/DDBJ whole genome shotgun (WGS) entry which is preliminary data.</text>
</comment>
<dbReference type="EC" id="2.7.13.3" evidence="2"/>
<feature type="transmembrane region" description="Helical" evidence="9">
    <location>
        <begin position="39"/>
        <end position="59"/>
    </location>
</feature>
<evidence type="ECO:0000256" key="1">
    <source>
        <dbReference type="ARBA" id="ARBA00000085"/>
    </source>
</evidence>
<evidence type="ECO:0000256" key="5">
    <source>
        <dbReference type="ARBA" id="ARBA00022741"/>
    </source>
</evidence>
<dbReference type="SMART" id="SM00388">
    <property type="entry name" value="HisKA"/>
    <property type="match status" value="1"/>
</dbReference>
<dbReference type="Pfam" id="PF02518">
    <property type="entry name" value="HATPase_c"/>
    <property type="match status" value="1"/>
</dbReference>
<dbReference type="InterPro" id="IPR036097">
    <property type="entry name" value="HisK_dim/P_sf"/>
</dbReference>
<evidence type="ECO:0000256" key="2">
    <source>
        <dbReference type="ARBA" id="ARBA00012438"/>
    </source>
</evidence>
<proteinExistence type="predicted"/>
<sequence>MIDQKTNYVIISIRLFIYVLTFFFSNVLADIFRSEINTILFINIGLMVVFFSLMVVFLSKVISPKVSFYIQAIFDLIITSYLILNTGYLDSPYILFFAVVIIYMSFYEGFSGGIVGVLTVIIIFSFLFIVKSSLFVPQYYNFKYFMLLSEYVLSFLLIVFLVSLLNKKYKKQLLESEKYKSRLAELTNLHQAIIENVDFGVMLIDNNKFILSANNSARKIFDIQNLEGMRIDDLIKIEVSEGIVKNENKFIGYKLSPFKDPKGLMAANLFIFQDVSEKEQLKLKLEEERRLADLGRFSSVLAHEIKNPLGAIKGALQLLLKDVRGDDRLVQIFMRELNRLDLILGNMLIISKDNFKKSDNIKVKDILDDFIYYIKNSGIFENLVIKSNLDDYFRLPLSDSEFKQIVWNLLINSYEIKNDAVIDIYNNDNKMIYQDNGPGVDEAIIENFGKPFFTTKSSGTGLGIYTIFKICEKNGISLKVFSNKEFNGFKIEFIV</sequence>
<dbReference type="GO" id="GO:0005524">
    <property type="term" value="F:ATP binding"/>
    <property type="evidence" value="ECO:0007669"/>
    <property type="project" value="UniProtKB-KW"/>
</dbReference>
<keyword evidence="9" id="KW-1133">Transmembrane helix</keyword>
<dbReference type="Gene3D" id="3.30.565.10">
    <property type="entry name" value="Histidine kinase-like ATPase, C-terminal domain"/>
    <property type="match status" value="1"/>
</dbReference>
<name>A0A2J6WPI3_9BACT</name>
<dbReference type="Pfam" id="PF00512">
    <property type="entry name" value="HisKA"/>
    <property type="match status" value="1"/>
</dbReference>
<dbReference type="PANTHER" id="PTHR43065:SF10">
    <property type="entry name" value="PEROXIDE STRESS-ACTIVATED HISTIDINE KINASE MAK3"/>
    <property type="match status" value="1"/>
</dbReference>
<evidence type="ECO:0000313" key="11">
    <source>
        <dbReference type="EMBL" id="PMP72312.1"/>
    </source>
</evidence>
<organism evidence="11 12">
    <name type="scientific">Calditerrivibrio nitroreducens</name>
    <dbReference type="NCBI Taxonomy" id="477976"/>
    <lineage>
        <taxon>Bacteria</taxon>
        <taxon>Pseudomonadati</taxon>
        <taxon>Deferribacterota</taxon>
        <taxon>Deferribacteres</taxon>
        <taxon>Deferribacterales</taxon>
        <taxon>Calditerrivibrionaceae</taxon>
    </lineage>
</organism>
<feature type="transmembrane region" description="Helical" evidence="9">
    <location>
        <begin position="90"/>
        <end position="107"/>
    </location>
</feature>
<keyword evidence="9" id="KW-0812">Transmembrane</keyword>
<dbReference type="Pfam" id="PF13188">
    <property type="entry name" value="PAS_8"/>
    <property type="match status" value="1"/>
</dbReference>
<gene>
    <name evidence="11" type="ORF">C0187_01870</name>
</gene>
<dbReference type="GO" id="GO:0000155">
    <property type="term" value="F:phosphorelay sensor kinase activity"/>
    <property type="evidence" value="ECO:0007669"/>
    <property type="project" value="InterPro"/>
</dbReference>
<keyword evidence="5" id="KW-0547">Nucleotide-binding</keyword>
<reference evidence="11 12" key="1">
    <citation type="submission" date="2018-01" db="EMBL/GenBank/DDBJ databases">
        <title>Metagenomic assembled genomes from two thermal pools in the Uzon Caldera, Kamchatka, Russia.</title>
        <authorList>
            <person name="Wilkins L."/>
            <person name="Ettinger C."/>
        </authorList>
    </citation>
    <scope>NUCLEOTIDE SEQUENCE [LARGE SCALE GENOMIC DNA]</scope>
    <source>
        <strain evidence="11">ZAV-05</strain>
    </source>
</reference>
<evidence type="ECO:0000259" key="10">
    <source>
        <dbReference type="PROSITE" id="PS50109"/>
    </source>
</evidence>
<dbReference type="InterPro" id="IPR003594">
    <property type="entry name" value="HATPase_dom"/>
</dbReference>
<dbReference type="Proteomes" id="UP000242881">
    <property type="component" value="Unassembled WGS sequence"/>
</dbReference>
<feature type="transmembrane region" description="Helical" evidence="9">
    <location>
        <begin position="142"/>
        <end position="165"/>
    </location>
</feature>
<feature type="transmembrane region" description="Helical" evidence="9">
    <location>
        <begin position="7"/>
        <end position="27"/>
    </location>
</feature>
<dbReference type="SUPFAM" id="SSF47384">
    <property type="entry name" value="Homodimeric domain of signal transducing histidine kinase"/>
    <property type="match status" value="1"/>
</dbReference>
<dbReference type="CDD" id="cd00082">
    <property type="entry name" value="HisKA"/>
    <property type="match status" value="1"/>
</dbReference>
<keyword evidence="8" id="KW-0902">Two-component regulatory system</keyword>
<dbReference type="EMBL" id="PNIN01000024">
    <property type="protein sequence ID" value="PMP72312.1"/>
    <property type="molecule type" value="Genomic_DNA"/>
</dbReference>
<dbReference type="InterPro" id="IPR000014">
    <property type="entry name" value="PAS"/>
</dbReference>
<dbReference type="SMART" id="SM00387">
    <property type="entry name" value="HATPase_c"/>
    <property type="match status" value="1"/>
</dbReference>
<dbReference type="PROSITE" id="PS50109">
    <property type="entry name" value="HIS_KIN"/>
    <property type="match status" value="1"/>
</dbReference>
<keyword evidence="6" id="KW-0418">Kinase</keyword>
<comment type="catalytic activity">
    <reaction evidence="1">
        <text>ATP + protein L-histidine = ADP + protein N-phospho-L-histidine.</text>
        <dbReference type="EC" id="2.7.13.3"/>
    </reaction>
</comment>